<dbReference type="AlphaFoldDB" id="A0A0P1BKL0"/>
<proteinExistence type="predicted"/>
<evidence type="ECO:0000313" key="5">
    <source>
        <dbReference type="Proteomes" id="UP000054845"/>
    </source>
</evidence>
<feature type="compositionally biased region" description="Basic and acidic residues" evidence="2">
    <location>
        <begin position="24"/>
        <end position="42"/>
    </location>
</feature>
<organism evidence="4 5">
    <name type="scientific">Ceraceosorus bombacis</name>
    <dbReference type="NCBI Taxonomy" id="401625"/>
    <lineage>
        <taxon>Eukaryota</taxon>
        <taxon>Fungi</taxon>
        <taxon>Dikarya</taxon>
        <taxon>Basidiomycota</taxon>
        <taxon>Ustilaginomycotina</taxon>
        <taxon>Exobasidiomycetes</taxon>
        <taxon>Ceraceosorales</taxon>
        <taxon>Ceraceosoraceae</taxon>
        <taxon>Ceraceosorus</taxon>
    </lineage>
</organism>
<feature type="region of interest" description="Disordered" evidence="2">
    <location>
        <begin position="69"/>
        <end position="99"/>
    </location>
</feature>
<sequence length="722" mass="79945">MPRTRRLSDSDDLRHDGPSGSGSAERREGDDDGSGEVKEPQRRQNTSCDACRSRKVAFYIQLATNGSKRPTKRLRGATINTSSSAGSGGGGGGGEGINGTADDLPLPVVRFCLLRDNEYDPGVGVPITRANARDGRSVSPSLAVRRLSPTTAAESRLVITQAREDLCNDLVDTYFKLVHIRYPVLDAEAFLQKYREGNPPDVLLAVILAWGAKYSESPIIVADRKETAAQLTPRQQQRRAAAAHAEGKDVVMARSQPVRDVSVPPEPHSLRDFLTAPRDVVNAESARSAASKVGRSRIAEDLIVKAQEVLDRNKAHRIATMDNAKACLIIQALFWQRGIDDVRKAQVQGLSGSEEVIRPTRRGLYNCNGAWVVSGLTHLIELRVHLQETVSRIEDISVRSQATMTWWLACMMDAHMSAMFRRKPHLSIEDYDVEPPFAAQNAENYGPHPLSAQIEQQKWLSAATDQVEMMREVYFSLWTPRVAKEGVSVLRLKGLIGHAERWRSRHLGAVGAPSPSWPAYWSFATAVTAAASDVNYHIVWIFMFQAIEEFGISELRKAEQHQEDGNFKRPLLPRRKENDTPETVEAQALKARIYDEALNAATRTAAVTQVLQENGYLRLEAGIMKVAMSEAGYCLAHFKRPEILSIISGLRQYGQAFEECYDQADSLQLLAATYMENVDSDLSPSSYEEAQNGTNDDSNREAESSHSYSPAGLPSWGHERVL</sequence>
<dbReference type="Pfam" id="PF04082">
    <property type="entry name" value="Fungal_trans"/>
    <property type="match status" value="1"/>
</dbReference>
<evidence type="ECO:0000256" key="1">
    <source>
        <dbReference type="ARBA" id="ARBA00023242"/>
    </source>
</evidence>
<name>A0A0P1BKL0_9BASI</name>
<dbReference type="GO" id="GO:0005634">
    <property type="term" value="C:nucleus"/>
    <property type="evidence" value="ECO:0007669"/>
    <property type="project" value="TreeGrafter"/>
</dbReference>
<dbReference type="InterPro" id="IPR007219">
    <property type="entry name" value="XnlR_reg_dom"/>
</dbReference>
<evidence type="ECO:0000259" key="3">
    <source>
        <dbReference type="Pfam" id="PF04082"/>
    </source>
</evidence>
<evidence type="ECO:0000256" key="2">
    <source>
        <dbReference type="SAM" id="MobiDB-lite"/>
    </source>
</evidence>
<feature type="region of interest" description="Disordered" evidence="2">
    <location>
        <begin position="680"/>
        <end position="722"/>
    </location>
</feature>
<dbReference type="Proteomes" id="UP000054845">
    <property type="component" value="Unassembled WGS sequence"/>
</dbReference>
<feature type="compositionally biased region" description="Polar residues" evidence="2">
    <location>
        <begin position="680"/>
        <end position="696"/>
    </location>
</feature>
<evidence type="ECO:0000313" key="4">
    <source>
        <dbReference type="EMBL" id="CEH16502.1"/>
    </source>
</evidence>
<protein>
    <recommendedName>
        <fullName evidence="3">Xylanolytic transcriptional activator regulatory domain-containing protein</fullName>
    </recommendedName>
</protein>
<dbReference type="GO" id="GO:0006351">
    <property type="term" value="P:DNA-templated transcription"/>
    <property type="evidence" value="ECO:0007669"/>
    <property type="project" value="InterPro"/>
</dbReference>
<dbReference type="InterPro" id="IPR050797">
    <property type="entry name" value="Carb_Metab_Trans_Reg"/>
</dbReference>
<feature type="compositionally biased region" description="Low complexity" evidence="2">
    <location>
        <begin position="76"/>
        <end position="85"/>
    </location>
</feature>
<dbReference type="PANTHER" id="PTHR31668">
    <property type="entry name" value="GLUCOSE TRANSPORT TRANSCRIPTION REGULATOR RGT1-RELATED-RELATED"/>
    <property type="match status" value="1"/>
</dbReference>
<feature type="region of interest" description="Disordered" evidence="2">
    <location>
        <begin position="561"/>
        <end position="582"/>
    </location>
</feature>
<dbReference type="GO" id="GO:0001080">
    <property type="term" value="P:nitrogen catabolite activation of transcription from RNA polymerase II promoter"/>
    <property type="evidence" value="ECO:0007669"/>
    <property type="project" value="TreeGrafter"/>
</dbReference>
<feature type="compositionally biased region" description="Basic and acidic residues" evidence="2">
    <location>
        <begin position="1"/>
        <end position="17"/>
    </location>
</feature>
<dbReference type="EMBL" id="CCYA01000318">
    <property type="protein sequence ID" value="CEH16502.1"/>
    <property type="molecule type" value="Genomic_DNA"/>
</dbReference>
<keyword evidence="1" id="KW-0539">Nucleus</keyword>
<dbReference type="OrthoDB" id="2534600at2759"/>
<feature type="compositionally biased region" description="Gly residues" evidence="2">
    <location>
        <begin position="86"/>
        <end position="97"/>
    </location>
</feature>
<accession>A0A0P1BKL0</accession>
<dbReference type="PANTHER" id="PTHR31668:SF4">
    <property type="entry name" value="TRANSCRIPTIONAL ACTIVATOR PROTEIN DAL81"/>
    <property type="match status" value="1"/>
</dbReference>
<reference evidence="4 5" key="1">
    <citation type="submission" date="2014-09" db="EMBL/GenBank/DDBJ databases">
        <authorList>
            <person name="Magalhaes I.L.F."/>
            <person name="Oliveira U."/>
            <person name="Santos F.R."/>
            <person name="Vidigal T.H.D.A."/>
            <person name="Brescovit A.D."/>
            <person name="Santos A.J."/>
        </authorList>
    </citation>
    <scope>NUCLEOTIDE SEQUENCE [LARGE SCALE GENOMIC DNA]</scope>
</reference>
<feature type="domain" description="Xylanolytic transcriptional activator regulatory" evidence="3">
    <location>
        <begin position="172"/>
        <end position="239"/>
    </location>
</feature>
<dbReference type="GO" id="GO:0008270">
    <property type="term" value="F:zinc ion binding"/>
    <property type="evidence" value="ECO:0007669"/>
    <property type="project" value="InterPro"/>
</dbReference>
<dbReference type="CDD" id="cd12148">
    <property type="entry name" value="fungal_TF_MHR"/>
    <property type="match status" value="1"/>
</dbReference>
<dbReference type="GO" id="GO:0003677">
    <property type="term" value="F:DNA binding"/>
    <property type="evidence" value="ECO:0007669"/>
    <property type="project" value="InterPro"/>
</dbReference>
<dbReference type="STRING" id="401625.A0A0P1BKL0"/>
<keyword evidence="5" id="KW-1185">Reference proteome</keyword>
<feature type="region of interest" description="Disordered" evidence="2">
    <location>
        <begin position="1"/>
        <end position="48"/>
    </location>
</feature>